<dbReference type="EMBL" id="CM047583">
    <property type="protein sequence ID" value="KAI9912936.1"/>
    <property type="molecule type" value="Genomic_DNA"/>
</dbReference>
<accession>A0ACC0W5E3</accession>
<comment type="caution">
    <text evidence="1">The sequence shown here is derived from an EMBL/GenBank/DDBJ whole genome shotgun (WGS) entry which is preliminary data.</text>
</comment>
<proteinExistence type="predicted"/>
<dbReference type="Proteomes" id="UP001163321">
    <property type="component" value="Chromosome 4"/>
</dbReference>
<protein>
    <submittedName>
        <fullName evidence="1">Uncharacterized protein</fullName>
    </submittedName>
</protein>
<sequence length="109" mass="12357">MKLPQDLAMLQHEPRHSTTVDERRRQVGASAVVRVQERSRAWHRSRDDHVVRPHTPSSAPKEPAQPFHVGIELTQILTRTTARCRKTNIICTIDPASWSATVSSLTMQV</sequence>
<evidence type="ECO:0000313" key="2">
    <source>
        <dbReference type="Proteomes" id="UP001163321"/>
    </source>
</evidence>
<name>A0ACC0W5E3_9STRA</name>
<evidence type="ECO:0000313" key="1">
    <source>
        <dbReference type="EMBL" id="KAI9912936.1"/>
    </source>
</evidence>
<organism evidence="1 2">
    <name type="scientific">Peronosclerospora sorghi</name>
    <dbReference type="NCBI Taxonomy" id="230839"/>
    <lineage>
        <taxon>Eukaryota</taxon>
        <taxon>Sar</taxon>
        <taxon>Stramenopiles</taxon>
        <taxon>Oomycota</taxon>
        <taxon>Peronosporomycetes</taxon>
        <taxon>Peronosporales</taxon>
        <taxon>Peronosporaceae</taxon>
        <taxon>Peronosclerospora</taxon>
    </lineage>
</organism>
<reference evidence="1 2" key="1">
    <citation type="journal article" date="2022" name="bioRxiv">
        <title>The genome of the oomycete Peronosclerospora sorghi, a cosmopolitan pathogen of maize and sorghum, is inflated with dispersed pseudogenes.</title>
        <authorList>
            <person name="Fletcher K."/>
            <person name="Martin F."/>
            <person name="Isakeit T."/>
            <person name="Cavanaugh K."/>
            <person name="Magill C."/>
            <person name="Michelmore R."/>
        </authorList>
    </citation>
    <scope>NUCLEOTIDE SEQUENCE [LARGE SCALE GENOMIC DNA]</scope>
    <source>
        <strain evidence="1">P6</strain>
    </source>
</reference>
<gene>
    <name evidence="1" type="ORF">PsorP6_005273</name>
</gene>
<keyword evidence="2" id="KW-1185">Reference proteome</keyword>